<reference evidence="3" key="1">
    <citation type="submission" date="2022-11" db="UniProtKB">
        <authorList>
            <consortium name="WormBaseParasite"/>
        </authorList>
    </citation>
    <scope>IDENTIFICATION</scope>
</reference>
<accession>A0A914YCD4</accession>
<sequence>MGKQFGSFGANIPPNAGYIPGNLNQIGDEDEMEVINDDDNTNNEIVDGTDAEEEYEEYLAEDEGEIISNEIPQPPSPEPRLV</sequence>
<evidence type="ECO:0000256" key="1">
    <source>
        <dbReference type="SAM" id="MobiDB-lite"/>
    </source>
</evidence>
<evidence type="ECO:0000313" key="2">
    <source>
        <dbReference type="Proteomes" id="UP000887577"/>
    </source>
</evidence>
<proteinExistence type="predicted"/>
<dbReference type="AlphaFoldDB" id="A0A914YCD4"/>
<feature type="region of interest" description="Disordered" evidence="1">
    <location>
        <begin position="1"/>
        <end position="20"/>
    </location>
</feature>
<dbReference type="WBParaSite" id="PSU_v2.g17081.t1">
    <property type="protein sequence ID" value="PSU_v2.g17081.t1"/>
    <property type="gene ID" value="PSU_v2.g17081"/>
</dbReference>
<keyword evidence="2" id="KW-1185">Reference proteome</keyword>
<feature type="region of interest" description="Disordered" evidence="1">
    <location>
        <begin position="63"/>
        <end position="82"/>
    </location>
</feature>
<feature type="compositionally biased region" description="Pro residues" evidence="1">
    <location>
        <begin position="72"/>
        <end position="82"/>
    </location>
</feature>
<organism evidence="2 3">
    <name type="scientific">Panagrolaimus superbus</name>
    <dbReference type="NCBI Taxonomy" id="310955"/>
    <lineage>
        <taxon>Eukaryota</taxon>
        <taxon>Metazoa</taxon>
        <taxon>Ecdysozoa</taxon>
        <taxon>Nematoda</taxon>
        <taxon>Chromadorea</taxon>
        <taxon>Rhabditida</taxon>
        <taxon>Tylenchina</taxon>
        <taxon>Panagrolaimomorpha</taxon>
        <taxon>Panagrolaimoidea</taxon>
        <taxon>Panagrolaimidae</taxon>
        <taxon>Panagrolaimus</taxon>
    </lineage>
</organism>
<protein>
    <submittedName>
        <fullName evidence="3">Uncharacterized protein</fullName>
    </submittedName>
</protein>
<name>A0A914YCD4_9BILA</name>
<evidence type="ECO:0000313" key="3">
    <source>
        <dbReference type="WBParaSite" id="PSU_v2.g17081.t1"/>
    </source>
</evidence>
<dbReference type="Proteomes" id="UP000887577">
    <property type="component" value="Unplaced"/>
</dbReference>